<dbReference type="Proteomes" id="UP001557484">
    <property type="component" value="Unassembled WGS sequence"/>
</dbReference>
<protein>
    <submittedName>
        <fullName evidence="7">TIGR04283 family arsenosugar biosynthesis glycosyltransferase</fullName>
    </submittedName>
</protein>
<dbReference type="InterPro" id="IPR029044">
    <property type="entry name" value="Nucleotide-diphossugar_trans"/>
</dbReference>
<name>A0ABV3TZ89_9GAMM</name>
<dbReference type="RefSeq" id="WP_368376950.1">
    <property type="nucleotide sequence ID" value="NZ_JBFRYB010000001.1"/>
</dbReference>
<keyword evidence="2" id="KW-1003">Cell membrane</keyword>
<dbReference type="Pfam" id="PF00535">
    <property type="entry name" value="Glycos_transf_2"/>
    <property type="match status" value="1"/>
</dbReference>
<comment type="caution">
    <text evidence="7">The sequence shown here is derived from an EMBL/GenBank/DDBJ whole genome shotgun (WGS) entry which is preliminary data.</text>
</comment>
<dbReference type="InterPro" id="IPR026461">
    <property type="entry name" value="Trfase_2_rSAM/seldom_assoc"/>
</dbReference>
<keyword evidence="3" id="KW-0328">Glycosyltransferase</keyword>
<keyword evidence="4" id="KW-0808">Transferase</keyword>
<dbReference type="InterPro" id="IPR001173">
    <property type="entry name" value="Glyco_trans_2-like"/>
</dbReference>
<evidence type="ECO:0000256" key="2">
    <source>
        <dbReference type="ARBA" id="ARBA00022475"/>
    </source>
</evidence>
<dbReference type="Gene3D" id="3.90.550.10">
    <property type="entry name" value="Spore Coat Polysaccharide Biosynthesis Protein SpsA, Chain A"/>
    <property type="match status" value="1"/>
</dbReference>
<keyword evidence="8" id="KW-1185">Reference proteome</keyword>
<evidence type="ECO:0000259" key="6">
    <source>
        <dbReference type="Pfam" id="PF00535"/>
    </source>
</evidence>
<dbReference type="SUPFAM" id="SSF53448">
    <property type="entry name" value="Nucleotide-diphospho-sugar transferases"/>
    <property type="match status" value="1"/>
</dbReference>
<dbReference type="PANTHER" id="PTHR43646">
    <property type="entry name" value="GLYCOSYLTRANSFERASE"/>
    <property type="match status" value="1"/>
</dbReference>
<evidence type="ECO:0000256" key="3">
    <source>
        <dbReference type="ARBA" id="ARBA00022676"/>
    </source>
</evidence>
<reference evidence="7 8" key="1">
    <citation type="journal article" date="2011" name="Int. J. Syst. Evol. Microbiol.">
        <title>Zhongshania antarctica gen. nov., sp. nov. and Zhongshania guokunii sp. nov., gammaproteobacteria respectively isolated from coastal attached (fast) ice and surface seawater of the Antarctic.</title>
        <authorList>
            <person name="Li H.J."/>
            <person name="Zhang X.Y."/>
            <person name="Chen C.X."/>
            <person name="Zhang Y.J."/>
            <person name="Gao Z.M."/>
            <person name="Yu Y."/>
            <person name="Chen X.L."/>
            <person name="Chen B."/>
            <person name="Zhang Y.Z."/>
        </authorList>
    </citation>
    <scope>NUCLEOTIDE SEQUENCE [LARGE SCALE GENOMIC DNA]</scope>
    <source>
        <strain evidence="7 8">R06B22</strain>
    </source>
</reference>
<proteinExistence type="predicted"/>
<dbReference type="NCBIfam" id="TIGR04283">
    <property type="entry name" value="glyco_like_mftF"/>
    <property type="match status" value="1"/>
</dbReference>
<dbReference type="PANTHER" id="PTHR43646:SF2">
    <property type="entry name" value="GLYCOSYLTRANSFERASE 2-LIKE DOMAIN-CONTAINING PROTEIN"/>
    <property type="match status" value="1"/>
</dbReference>
<feature type="domain" description="Glycosyltransferase 2-like" evidence="6">
    <location>
        <begin position="15"/>
        <end position="160"/>
    </location>
</feature>
<evidence type="ECO:0000313" key="8">
    <source>
        <dbReference type="Proteomes" id="UP001557484"/>
    </source>
</evidence>
<gene>
    <name evidence="7" type="ORF">AB4875_15435</name>
</gene>
<organism evidence="7 8">
    <name type="scientific">Zhongshania arctica</name>
    <dbReference type="NCBI Taxonomy" id="3238302"/>
    <lineage>
        <taxon>Bacteria</taxon>
        <taxon>Pseudomonadati</taxon>
        <taxon>Pseudomonadota</taxon>
        <taxon>Gammaproteobacteria</taxon>
        <taxon>Cellvibrionales</taxon>
        <taxon>Spongiibacteraceae</taxon>
        <taxon>Zhongshania</taxon>
    </lineage>
</organism>
<keyword evidence="5" id="KW-0472">Membrane</keyword>
<evidence type="ECO:0000256" key="1">
    <source>
        <dbReference type="ARBA" id="ARBA00004236"/>
    </source>
</evidence>
<sequence length="236" mass="25699">MGIHESGSGNLPALSVVIPVLNEASGLALLCSTLRSQLADTDRSIELIFVDGGSTDGSADAIAALGFPCLHSGRGRAKQMNFGAAAATANYLLFLHADSELPDAAFNSVISALDAQPWGRFDVRISGDAKMFTIIAFFINWRSRLSGIATGDQGIFVRRKVFDAVGGFLDQALMEDVALSAALRKLSAPVCLRSKITTSGRRWQRRGIWRTILLMWRLRFMYWLGASPQSLAKRYE</sequence>
<evidence type="ECO:0000313" key="7">
    <source>
        <dbReference type="EMBL" id="MEX1666887.1"/>
    </source>
</evidence>
<dbReference type="CDD" id="cd02522">
    <property type="entry name" value="GT_2_like_a"/>
    <property type="match status" value="1"/>
</dbReference>
<dbReference type="EMBL" id="JBFRYB010000001">
    <property type="protein sequence ID" value="MEX1666887.1"/>
    <property type="molecule type" value="Genomic_DNA"/>
</dbReference>
<evidence type="ECO:0000256" key="4">
    <source>
        <dbReference type="ARBA" id="ARBA00022679"/>
    </source>
</evidence>
<evidence type="ECO:0000256" key="5">
    <source>
        <dbReference type="ARBA" id="ARBA00023136"/>
    </source>
</evidence>
<accession>A0ABV3TZ89</accession>
<comment type="subcellular location">
    <subcellularLocation>
        <location evidence="1">Cell membrane</location>
    </subcellularLocation>
</comment>